<comment type="caution">
    <text evidence="8">The sequence shown here is derived from an EMBL/GenBank/DDBJ whole genome shotgun (WGS) entry which is preliminary data.</text>
</comment>
<keyword evidence="6" id="KW-0732">Signal</keyword>
<dbReference type="RefSeq" id="WP_081139089.1">
    <property type="nucleotide sequence ID" value="NZ_MWUE01000015.1"/>
</dbReference>
<evidence type="ECO:0000256" key="1">
    <source>
        <dbReference type="ARBA" id="ARBA00004167"/>
    </source>
</evidence>
<dbReference type="GO" id="GO:0030288">
    <property type="term" value="C:outer membrane-bounded periplasmic space"/>
    <property type="evidence" value="ECO:0007669"/>
    <property type="project" value="InterPro"/>
</dbReference>
<dbReference type="GO" id="GO:0031992">
    <property type="term" value="F:energy transducer activity"/>
    <property type="evidence" value="ECO:0007669"/>
    <property type="project" value="InterPro"/>
</dbReference>
<sequence>MKIPLLLIASLLLSACASSPPDAANIPKQIKRVRPSYPYYALSHHIEGYVRFAFDVDAEGKVSEMRILQSEPRGLFEPYVIAAVSQWRYEKHKPVKDLQMTIRFRLQQDADPAKSTMIF</sequence>
<keyword evidence="5" id="KW-0735">Signal-anchor</keyword>
<dbReference type="Pfam" id="PF03544">
    <property type="entry name" value="TonB_C"/>
    <property type="match status" value="1"/>
</dbReference>
<comment type="function">
    <text evidence="5">Interacts with outer membrane receptor proteins that carry out high-affinity binding and energy dependent uptake into the periplasmic space of specific substrates. It could act to transduce energy from the cytoplasmic membrane to specific energy-requiring processes in the outer membrane, resulting in the release into the periplasm of ligands bound by these outer membrane proteins.</text>
</comment>
<dbReference type="InterPro" id="IPR006260">
    <property type="entry name" value="TonB/TolA_C"/>
</dbReference>
<evidence type="ECO:0000256" key="5">
    <source>
        <dbReference type="RuleBase" id="RU362123"/>
    </source>
</evidence>
<dbReference type="PROSITE" id="PS51257">
    <property type="entry name" value="PROKAR_LIPOPROTEIN"/>
    <property type="match status" value="1"/>
</dbReference>
<feature type="domain" description="TonB C-terminal" evidence="7">
    <location>
        <begin position="22"/>
        <end position="113"/>
    </location>
</feature>
<dbReference type="GO" id="GO:0015031">
    <property type="term" value="P:protein transport"/>
    <property type="evidence" value="ECO:0007669"/>
    <property type="project" value="UniProtKB-UniRule"/>
</dbReference>
<name>A0A1V9DJB5_9GAMM</name>
<evidence type="ECO:0000256" key="2">
    <source>
        <dbReference type="ARBA" id="ARBA00022692"/>
    </source>
</evidence>
<dbReference type="SUPFAM" id="SSF74653">
    <property type="entry name" value="TolA/TonB C-terminal domain"/>
    <property type="match status" value="1"/>
</dbReference>
<proteinExistence type="inferred from homology"/>
<evidence type="ECO:0000259" key="7">
    <source>
        <dbReference type="PROSITE" id="PS52015"/>
    </source>
</evidence>
<keyword evidence="5" id="KW-0813">Transport</keyword>
<accession>A0A1V9DJB5</accession>
<dbReference type="EMBL" id="MWUE01000015">
    <property type="protein sequence ID" value="OQP33952.1"/>
    <property type="molecule type" value="Genomic_DNA"/>
</dbReference>
<dbReference type="AlphaFoldDB" id="A0A1V9DJB5"/>
<keyword evidence="9" id="KW-1185">Reference proteome</keyword>
<reference evidence="8 9" key="1">
    <citation type="submission" date="2017-02" db="EMBL/GenBank/DDBJ databases">
        <title>Whole genome shotgun sequence of Pantoea agglomerans strain AS1 isolated from a cycad, Zamia floridana in Central Florida, USA.</title>
        <authorList>
            <person name="Lata P."/>
            <person name="Govindarajan S."/>
            <person name="Qi F."/>
            <person name="Li J.-L."/>
            <person name="Maurya S.K."/>
            <person name="Sahoo M.K."/>
        </authorList>
    </citation>
    <scope>NUCLEOTIDE SEQUENCE [LARGE SCALE GENOMIC DNA]</scope>
    <source>
        <strain evidence="8 9">AS1</strain>
    </source>
</reference>
<dbReference type="Proteomes" id="UP000192769">
    <property type="component" value="Unassembled WGS sequence"/>
</dbReference>
<dbReference type="InterPro" id="IPR003538">
    <property type="entry name" value="TonB"/>
</dbReference>
<evidence type="ECO:0000313" key="9">
    <source>
        <dbReference type="Proteomes" id="UP000192769"/>
    </source>
</evidence>
<dbReference type="NCBIfam" id="TIGR01352">
    <property type="entry name" value="tonB_Cterm"/>
    <property type="match status" value="1"/>
</dbReference>
<keyword evidence="4" id="KW-0472">Membrane</keyword>
<evidence type="ECO:0000256" key="3">
    <source>
        <dbReference type="ARBA" id="ARBA00022989"/>
    </source>
</evidence>
<keyword evidence="5" id="KW-0997">Cell inner membrane</keyword>
<evidence type="ECO:0000256" key="6">
    <source>
        <dbReference type="SAM" id="SignalP"/>
    </source>
</evidence>
<evidence type="ECO:0000313" key="8">
    <source>
        <dbReference type="EMBL" id="OQP33952.1"/>
    </source>
</evidence>
<dbReference type="InterPro" id="IPR037682">
    <property type="entry name" value="TonB_C"/>
</dbReference>
<keyword evidence="5" id="KW-1003">Cell membrane</keyword>
<organism evidence="8 9">
    <name type="scientific">Pantoea latae</name>
    <dbReference type="NCBI Taxonomy" id="1964541"/>
    <lineage>
        <taxon>Bacteria</taxon>
        <taxon>Pseudomonadati</taxon>
        <taxon>Pseudomonadota</taxon>
        <taxon>Gammaproteobacteria</taxon>
        <taxon>Enterobacterales</taxon>
        <taxon>Erwiniaceae</taxon>
        <taxon>Pantoea</taxon>
    </lineage>
</organism>
<dbReference type="Gene3D" id="3.30.2420.10">
    <property type="entry name" value="TonB"/>
    <property type="match status" value="1"/>
</dbReference>
<dbReference type="PROSITE" id="PS52015">
    <property type="entry name" value="TONB_CTD"/>
    <property type="match status" value="1"/>
</dbReference>
<protein>
    <recommendedName>
        <fullName evidence="5">Protein TonB</fullName>
    </recommendedName>
</protein>
<dbReference type="GO" id="GO:0005886">
    <property type="term" value="C:plasma membrane"/>
    <property type="evidence" value="ECO:0007669"/>
    <property type="project" value="UniProtKB-SubCell"/>
</dbReference>
<keyword evidence="2" id="KW-0812">Transmembrane</keyword>
<feature type="signal peptide" evidence="6">
    <location>
        <begin position="1"/>
        <end position="23"/>
    </location>
</feature>
<feature type="chain" id="PRO_5012008953" description="Protein TonB" evidence="6">
    <location>
        <begin position="24"/>
        <end position="119"/>
    </location>
</feature>
<comment type="subcellular location">
    <subcellularLocation>
        <location evidence="5">Cell inner membrane</location>
        <topology evidence="5">Single-pass membrane protein</topology>
        <orientation evidence="5">Periplasmic side</orientation>
    </subcellularLocation>
    <subcellularLocation>
        <location evidence="1">Membrane</location>
        <topology evidence="1">Single-pass membrane protein</topology>
    </subcellularLocation>
</comment>
<dbReference type="PRINTS" id="PR01374">
    <property type="entry name" value="TONBPROTEIN"/>
</dbReference>
<keyword evidence="5" id="KW-0653">Protein transport</keyword>
<dbReference type="GO" id="GO:0055085">
    <property type="term" value="P:transmembrane transport"/>
    <property type="evidence" value="ECO:0007669"/>
    <property type="project" value="InterPro"/>
</dbReference>
<gene>
    <name evidence="8" type="ORF">B2J69_10275</name>
</gene>
<dbReference type="GO" id="GO:0015891">
    <property type="term" value="P:siderophore transport"/>
    <property type="evidence" value="ECO:0007669"/>
    <property type="project" value="InterPro"/>
</dbReference>
<dbReference type="OrthoDB" id="6541502at2"/>
<comment type="similarity">
    <text evidence="5">Belongs to the TonB family.</text>
</comment>
<evidence type="ECO:0000256" key="4">
    <source>
        <dbReference type="ARBA" id="ARBA00023136"/>
    </source>
</evidence>
<keyword evidence="3" id="KW-1133">Transmembrane helix</keyword>